<proteinExistence type="predicted"/>
<accession>A0A7W9SQI3</accession>
<dbReference type="RefSeq" id="WP_184194631.1">
    <property type="nucleotide sequence ID" value="NZ_JACHGW010000002.1"/>
</dbReference>
<protein>
    <submittedName>
        <fullName evidence="1">Uncharacterized protein</fullName>
    </submittedName>
</protein>
<gene>
    <name evidence="1" type="ORF">HNQ39_001964</name>
</gene>
<dbReference type="EMBL" id="JACHGW010000002">
    <property type="protein sequence ID" value="MBB6050173.1"/>
    <property type="molecule type" value="Genomic_DNA"/>
</dbReference>
<reference evidence="1 2" key="1">
    <citation type="submission" date="2020-08" db="EMBL/GenBank/DDBJ databases">
        <title>Genomic Encyclopedia of Type Strains, Phase IV (KMG-IV): sequencing the most valuable type-strain genomes for metagenomic binning, comparative biology and taxonomic classification.</title>
        <authorList>
            <person name="Goeker M."/>
        </authorList>
    </citation>
    <scope>NUCLEOTIDE SEQUENCE [LARGE SCALE GENOMIC DNA]</scope>
    <source>
        <strain evidence="1 2">DSM 23562</strain>
    </source>
</reference>
<dbReference type="AlphaFoldDB" id="A0A7W9SQI3"/>
<keyword evidence="2" id="KW-1185">Reference proteome</keyword>
<dbReference type="Proteomes" id="UP000520814">
    <property type="component" value="Unassembled WGS sequence"/>
</dbReference>
<sequence>MTGDCPEFIEAIRLTRDFFPEAKPYISLERGLHWDHLWQALLDAGARMDFSCDSGCHRPGEHALVHKLHRPEVVSDDEIYRVLLEHTGFSPTGRVVVIPDASWRPGFVPSARLPFVCSSQTVATRLHEYDDLFFQGNDTVFVFESGEAFLLNHDEKFIWAKSKQRKG</sequence>
<evidence type="ECO:0000313" key="2">
    <source>
        <dbReference type="Proteomes" id="UP000520814"/>
    </source>
</evidence>
<organism evidence="1 2">
    <name type="scientific">Armatimonas rosea</name>
    <dbReference type="NCBI Taxonomy" id="685828"/>
    <lineage>
        <taxon>Bacteria</taxon>
        <taxon>Bacillati</taxon>
        <taxon>Armatimonadota</taxon>
        <taxon>Armatimonadia</taxon>
        <taxon>Armatimonadales</taxon>
        <taxon>Armatimonadaceae</taxon>
        <taxon>Armatimonas</taxon>
    </lineage>
</organism>
<comment type="caution">
    <text evidence="1">The sequence shown here is derived from an EMBL/GenBank/DDBJ whole genome shotgun (WGS) entry which is preliminary data.</text>
</comment>
<evidence type="ECO:0000313" key="1">
    <source>
        <dbReference type="EMBL" id="MBB6050173.1"/>
    </source>
</evidence>
<name>A0A7W9SQI3_ARMRO</name>